<dbReference type="InterPro" id="IPR017441">
    <property type="entry name" value="Protein_kinase_ATP_BS"/>
</dbReference>
<dbReference type="PROSITE" id="PS00108">
    <property type="entry name" value="PROTEIN_KINASE_ST"/>
    <property type="match status" value="1"/>
</dbReference>
<evidence type="ECO:0000256" key="5">
    <source>
        <dbReference type="PROSITE-ProRule" id="PRU10141"/>
    </source>
</evidence>
<keyword evidence="4 5" id="KW-0067">ATP-binding</keyword>
<dbReference type="Proteomes" id="UP000199518">
    <property type="component" value="Unassembled WGS sequence"/>
</dbReference>
<name>A0A1I3T7Z2_9PLAN</name>
<feature type="region of interest" description="Disordered" evidence="7">
    <location>
        <begin position="1"/>
        <end position="30"/>
    </location>
</feature>
<dbReference type="SMART" id="SM00220">
    <property type="entry name" value="S_TKc"/>
    <property type="match status" value="1"/>
</dbReference>
<dbReference type="STRING" id="1576369.SAMN05421753_12733"/>
<organism evidence="10 11">
    <name type="scientific">Planctomicrobium piriforme</name>
    <dbReference type="NCBI Taxonomy" id="1576369"/>
    <lineage>
        <taxon>Bacteria</taxon>
        <taxon>Pseudomonadati</taxon>
        <taxon>Planctomycetota</taxon>
        <taxon>Planctomycetia</taxon>
        <taxon>Planctomycetales</taxon>
        <taxon>Planctomycetaceae</taxon>
        <taxon>Planctomicrobium</taxon>
    </lineage>
</organism>
<sequence length="694" mass="78188">MDQKHPPSSSSAPAAQTAKTDQTPVQSEDERAAAVRLSQHKVAIPSTVGGYEVLKSLGEGSFGSVWLAREMKTGRQVAIKFFTNRRGLDWSLLTREVEKLAVLDASRDVVRLLDVGVDHDPPYFVMEYLPHRSVAHQLDGSTLTIEQSIAITRAVSRALVHAHSAGILHCDIKPANVLLDHGDEARLGDFGQSRLTTDHGSALGTFYYMAPEQAAKNAVPDVRWDVYAVGALLYHMLTGNPPYRTEETDEQLNSAGSLDERLQRYRDIIESSPFPHEHHLVPRIDGALTGLIDRCLARDPTQRLQNPQVILDLLEKRDLNRARRPLIWLGILGPLLFLAALFWIGKDVIEESVKKGEEHLSERALASDLATARLLAASVQQELEERQAELERLARRLASQPGDTSFDARVYGLRSDVIEILDKWRSDTDQRLRKQQRTIDESFFLTDQNGIQLYRSPWKDSIGQAFSYRDYFHGQGRELSPNDLPKDVAPRTQPGISMPFRSSNTGQYMVAIATPVWNVEQTEVIGVLGRSLLISELLSQWENRINGKEKSLQEKDRLLSLVDLREEPPLVLDHHWIQSQNHAEKTDARMKETLHLTQSEETELRRALRAGGKMPAYEDPMSDQSPEYAGVWLAAGAKASFIDWVAIVQERRDAAVQPMQDLLWIFVRYGLLLLVVCAALLFLLWCLVRRIIAI</sequence>
<feature type="compositionally biased region" description="Low complexity" evidence="7">
    <location>
        <begin position="1"/>
        <end position="15"/>
    </location>
</feature>
<gene>
    <name evidence="10" type="ORF">SAMN05421753_12733</name>
</gene>
<keyword evidence="3" id="KW-0418">Kinase</keyword>
<dbReference type="Gene3D" id="1.10.510.10">
    <property type="entry name" value="Transferase(Phosphotransferase) domain 1"/>
    <property type="match status" value="1"/>
</dbReference>
<dbReference type="InterPro" id="IPR000719">
    <property type="entry name" value="Prot_kinase_dom"/>
</dbReference>
<evidence type="ECO:0000259" key="9">
    <source>
        <dbReference type="PROSITE" id="PS50011"/>
    </source>
</evidence>
<reference evidence="11" key="1">
    <citation type="submission" date="2016-10" db="EMBL/GenBank/DDBJ databases">
        <authorList>
            <person name="Varghese N."/>
            <person name="Submissions S."/>
        </authorList>
    </citation>
    <scope>NUCLEOTIDE SEQUENCE [LARGE SCALE GENOMIC DNA]</scope>
    <source>
        <strain evidence="11">DSM 26348</strain>
    </source>
</reference>
<dbReference type="Gene3D" id="3.30.450.20">
    <property type="entry name" value="PAS domain"/>
    <property type="match status" value="1"/>
</dbReference>
<dbReference type="AlphaFoldDB" id="A0A1I3T7Z2"/>
<dbReference type="PROSITE" id="PS50011">
    <property type="entry name" value="PROTEIN_KINASE_DOM"/>
    <property type="match status" value="1"/>
</dbReference>
<feature type="transmembrane region" description="Helical" evidence="8">
    <location>
        <begin position="662"/>
        <end position="688"/>
    </location>
</feature>
<evidence type="ECO:0000256" key="3">
    <source>
        <dbReference type="ARBA" id="ARBA00022777"/>
    </source>
</evidence>
<dbReference type="GO" id="GO:0005524">
    <property type="term" value="F:ATP binding"/>
    <property type="evidence" value="ECO:0007669"/>
    <property type="project" value="UniProtKB-UniRule"/>
</dbReference>
<feature type="compositionally biased region" description="Polar residues" evidence="7">
    <location>
        <begin position="17"/>
        <end position="26"/>
    </location>
</feature>
<feature type="domain" description="Protein kinase" evidence="9">
    <location>
        <begin position="51"/>
        <end position="327"/>
    </location>
</feature>
<accession>A0A1I3T7Z2</accession>
<dbReference type="InterPro" id="IPR011009">
    <property type="entry name" value="Kinase-like_dom_sf"/>
</dbReference>
<evidence type="ECO:0000256" key="7">
    <source>
        <dbReference type="SAM" id="MobiDB-lite"/>
    </source>
</evidence>
<evidence type="ECO:0000313" key="11">
    <source>
        <dbReference type="Proteomes" id="UP000199518"/>
    </source>
</evidence>
<dbReference type="SUPFAM" id="SSF56112">
    <property type="entry name" value="Protein kinase-like (PK-like)"/>
    <property type="match status" value="1"/>
</dbReference>
<dbReference type="EMBL" id="FOQD01000027">
    <property type="protein sequence ID" value="SFJ65617.1"/>
    <property type="molecule type" value="Genomic_DNA"/>
</dbReference>
<proteinExistence type="predicted"/>
<evidence type="ECO:0000256" key="8">
    <source>
        <dbReference type="SAM" id="Phobius"/>
    </source>
</evidence>
<evidence type="ECO:0000256" key="4">
    <source>
        <dbReference type="ARBA" id="ARBA00022840"/>
    </source>
</evidence>
<evidence type="ECO:0000256" key="1">
    <source>
        <dbReference type="ARBA" id="ARBA00022679"/>
    </source>
</evidence>
<keyword evidence="8" id="KW-0472">Membrane</keyword>
<dbReference type="OrthoDB" id="6111975at2"/>
<dbReference type="RefSeq" id="WP_092057042.1">
    <property type="nucleotide sequence ID" value="NZ_FOQD01000027.1"/>
</dbReference>
<keyword evidence="6" id="KW-0175">Coiled coil</keyword>
<keyword evidence="11" id="KW-1185">Reference proteome</keyword>
<dbReference type="CDD" id="cd14014">
    <property type="entry name" value="STKc_PknB_like"/>
    <property type="match status" value="1"/>
</dbReference>
<feature type="binding site" evidence="5">
    <location>
        <position position="80"/>
    </location>
    <ligand>
        <name>ATP</name>
        <dbReference type="ChEBI" id="CHEBI:30616"/>
    </ligand>
</feature>
<protein>
    <recommendedName>
        <fullName evidence="9">Protein kinase domain-containing protein</fullName>
    </recommendedName>
</protein>
<keyword evidence="1" id="KW-0808">Transferase</keyword>
<dbReference type="PANTHER" id="PTHR43289:SF6">
    <property type="entry name" value="SERINE_THREONINE-PROTEIN KINASE NEKL-3"/>
    <property type="match status" value="1"/>
</dbReference>
<keyword evidence="2 5" id="KW-0547">Nucleotide-binding</keyword>
<dbReference type="PROSITE" id="PS00107">
    <property type="entry name" value="PROTEIN_KINASE_ATP"/>
    <property type="match status" value="1"/>
</dbReference>
<feature type="coiled-coil region" evidence="6">
    <location>
        <begin position="369"/>
        <end position="400"/>
    </location>
</feature>
<dbReference type="PANTHER" id="PTHR43289">
    <property type="entry name" value="MITOGEN-ACTIVATED PROTEIN KINASE KINASE KINASE 20-RELATED"/>
    <property type="match status" value="1"/>
</dbReference>
<evidence type="ECO:0000256" key="2">
    <source>
        <dbReference type="ARBA" id="ARBA00022741"/>
    </source>
</evidence>
<keyword evidence="8" id="KW-0812">Transmembrane</keyword>
<evidence type="ECO:0000313" key="10">
    <source>
        <dbReference type="EMBL" id="SFJ65617.1"/>
    </source>
</evidence>
<evidence type="ECO:0000256" key="6">
    <source>
        <dbReference type="SAM" id="Coils"/>
    </source>
</evidence>
<dbReference type="GO" id="GO:0004674">
    <property type="term" value="F:protein serine/threonine kinase activity"/>
    <property type="evidence" value="ECO:0007669"/>
    <property type="project" value="TreeGrafter"/>
</dbReference>
<dbReference type="Pfam" id="PF00069">
    <property type="entry name" value="Pkinase"/>
    <property type="match status" value="1"/>
</dbReference>
<feature type="transmembrane region" description="Helical" evidence="8">
    <location>
        <begin position="326"/>
        <end position="345"/>
    </location>
</feature>
<dbReference type="InterPro" id="IPR008271">
    <property type="entry name" value="Ser/Thr_kinase_AS"/>
</dbReference>
<keyword evidence="8" id="KW-1133">Transmembrane helix</keyword>